<dbReference type="EMBL" id="BOQE01000001">
    <property type="protein sequence ID" value="GIM48414.1"/>
    <property type="molecule type" value="Genomic_DNA"/>
</dbReference>
<accession>A0AAV4LMJ1</accession>
<proteinExistence type="predicted"/>
<reference evidence="1" key="1">
    <citation type="journal article" date="2023" name="Int. J. Syst. Evol. Microbiol.">
        <title>Collibacillus ludicampi gen. nov., sp. nov., a new soil bacterium of the family Alicyclobacillaceae.</title>
        <authorList>
            <person name="Jojima T."/>
            <person name="Ioku Y."/>
            <person name="Fukuta Y."/>
            <person name="Shirasaka N."/>
            <person name="Matsumura Y."/>
            <person name="Mori M."/>
        </authorList>
    </citation>
    <scope>NUCLEOTIDE SEQUENCE</scope>
    <source>
        <strain evidence="1">TP075</strain>
    </source>
</reference>
<evidence type="ECO:0000313" key="2">
    <source>
        <dbReference type="Proteomes" id="UP001057291"/>
    </source>
</evidence>
<name>A0AAV4LMJ1_9BACL</name>
<comment type="caution">
    <text evidence="1">The sequence shown here is derived from an EMBL/GenBank/DDBJ whole genome shotgun (WGS) entry which is preliminary data.</text>
</comment>
<dbReference type="AlphaFoldDB" id="A0AAV4LMJ1"/>
<keyword evidence="2" id="KW-1185">Reference proteome</keyword>
<organism evidence="1 2">
    <name type="scientific">Collibacillus ludicampi</name>
    <dbReference type="NCBI Taxonomy" id="2771369"/>
    <lineage>
        <taxon>Bacteria</taxon>
        <taxon>Bacillati</taxon>
        <taxon>Bacillota</taxon>
        <taxon>Bacilli</taxon>
        <taxon>Bacillales</taxon>
        <taxon>Alicyclobacillaceae</taxon>
        <taxon>Collibacillus</taxon>
    </lineage>
</organism>
<dbReference type="Proteomes" id="UP001057291">
    <property type="component" value="Unassembled WGS sequence"/>
</dbReference>
<sequence length="71" mass="8419">MSDIRVYAHEIPQCMTIELSEVERCMFANLLTSFRISVDVAGDTFHHLYRLGLERIYKEYVKDKRCVGQEY</sequence>
<protein>
    <submittedName>
        <fullName evidence="1">Uncharacterized protein</fullName>
    </submittedName>
</protein>
<gene>
    <name evidence="1" type="ORF">DNHGIG_39630</name>
</gene>
<evidence type="ECO:0000313" key="1">
    <source>
        <dbReference type="EMBL" id="GIM48414.1"/>
    </source>
</evidence>